<reference evidence="1" key="1">
    <citation type="submission" date="2021-01" db="EMBL/GenBank/DDBJ databases">
        <authorList>
            <person name="Corre E."/>
            <person name="Pelletier E."/>
            <person name="Niang G."/>
            <person name="Scheremetjew M."/>
            <person name="Finn R."/>
            <person name="Kale V."/>
            <person name="Holt S."/>
            <person name="Cochrane G."/>
            <person name="Meng A."/>
            <person name="Brown T."/>
            <person name="Cohen L."/>
        </authorList>
    </citation>
    <scope>NUCLEOTIDE SEQUENCE</scope>
    <source>
        <strain evidence="1">RCC927</strain>
    </source>
</reference>
<sequence length="301" mass="30889">MLGSDNNATDDMSNATALPPVTDGGVRVIFTLDTLSRARVEVTGDNIALDNESAESLPLTGELIADVRCAPGGAVDGVRLIDANMDFATIDPSCTASCLYNGWAAEVMAVLSPTIRTIAAYMNASNTAIATRSVAEGFADAPPVGSDEQQEAAAIFEAQATAAANWSALNSTAGSMTFYPMGEVRTWAYDGDLRLSNDAEALGLVFDAVVPMPDAVGASYESGEGTLNEVVVGLAGGAGTAPKSELVLALTEKILIPTNVALRNVDLGLPAAAQQVFETITNGSTIDILLSVEAVGANPCL</sequence>
<gene>
    <name evidence="1" type="ORF">PSIN1315_LOCUS7901</name>
</gene>
<dbReference type="AlphaFoldDB" id="A0A7S3BR21"/>
<accession>A0A7S3BR21</accession>
<evidence type="ECO:0000313" key="1">
    <source>
        <dbReference type="EMBL" id="CAE0140520.1"/>
    </source>
</evidence>
<organism evidence="1">
    <name type="scientific">Prasinoderma singulare</name>
    <dbReference type="NCBI Taxonomy" id="676789"/>
    <lineage>
        <taxon>Eukaryota</taxon>
        <taxon>Viridiplantae</taxon>
        <taxon>Prasinodermophyta</taxon>
        <taxon>Prasinodermophyceae</taxon>
        <taxon>Prasinodermales</taxon>
        <taxon>Prasinodermaceae</taxon>
        <taxon>Prasinoderma</taxon>
    </lineage>
</organism>
<name>A0A7S3BR21_9VIRI</name>
<dbReference type="EMBL" id="HBHY01012295">
    <property type="protein sequence ID" value="CAE0140520.1"/>
    <property type="molecule type" value="Transcribed_RNA"/>
</dbReference>
<protein>
    <submittedName>
        <fullName evidence="1">Uncharacterized protein</fullName>
    </submittedName>
</protein>
<proteinExistence type="predicted"/>